<feature type="domain" description="Protein capicua homolog-like C-terminal tri-helical" evidence="1">
    <location>
        <begin position="2"/>
        <end position="24"/>
    </location>
</feature>
<reference evidence="2 3" key="1">
    <citation type="submission" date="2013-12" db="EMBL/GenBank/DDBJ databases">
        <title>Draft genome of the parsitic nematode Ancylostoma duodenale.</title>
        <authorList>
            <person name="Mitreva M."/>
        </authorList>
    </citation>
    <scope>NUCLEOTIDE SEQUENCE [LARGE SCALE GENOMIC DNA]</scope>
    <source>
        <strain evidence="2 3">Zhejiang</strain>
    </source>
</reference>
<evidence type="ECO:0000259" key="1">
    <source>
        <dbReference type="Pfam" id="PF25981"/>
    </source>
</evidence>
<dbReference type="InterPro" id="IPR058606">
    <property type="entry name" value="HTH_Cic_C"/>
</dbReference>
<proteinExistence type="predicted"/>
<dbReference type="OrthoDB" id="10051111at2759"/>
<name>A0A0C2GYG3_9BILA</name>
<accession>A0A0C2GYG3</accession>
<dbReference type="Proteomes" id="UP000054047">
    <property type="component" value="Unassembled WGS sequence"/>
</dbReference>
<sequence>MHSKVFPSKQSLILKIREVRQKIMNAVKNVDSSEPMKDNCSHNSINTFARTCNQATLSCGVTLMAMQSLHR</sequence>
<protein>
    <recommendedName>
        <fullName evidence="1">Protein capicua homolog-like C-terminal tri-helical domain-containing protein</fullName>
    </recommendedName>
</protein>
<organism evidence="2 3">
    <name type="scientific">Ancylostoma duodenale</name>
    <dbReference type="NCBI Taxonomy" id="51022"/>
    <lineage>
        <taxon>Eukaryota</taxon>
        <taxon>Metazoa</taxon>
        <taxon>Ecdysozoa</taxon>
        <taxon>Nematoda</taxon>
        <taxon>Chromadorea</taxon>
        <taxon>Rhabditida</taxon>
        <taxon>Rhabditina</taxon>
        <taxon>Rhabditomorpha</taxon>
        <taxon>Strongyloidea</taxon>
        <taxon>Ancylostomatidae</taxon>
        <taxon>Ancylostomatinae</taxon>
        <taxon>Ancylostoma</taxon>
    </lineage>
</organism>
<evidence type="ECO:0000313" key="3">
    <source>
        <dbReference type="Proteomes" id="UP000054047"/>
    </source>
</evidence>
<evidence type="ECO:0000313" key="2">
    <source>
        <dbReference type="EMBL" id="KIH64164.1"/>
    </source>
</evidence>
<keyword evidence="3" id="KW-1185">Reference proteome</keyword>
<dbReference type="Pfam" id="PF25981">
    <property type="entry name" value="HTH_Cic_C"/>
    <property type="match status" value="1"/>
</dbReference>
<dbReference type="AlphaFoldDB" id="A0A0C2GYG3"/>
<dbReference type="EMBL" id="KN728205">
    <property type="protein sequence ID" value="KIH64164.1"/>
    <property type="molecule type" value="Genomic_DNA"/>
</dbReference>
<gene>
    <name evidence="2" type="ORF">ANCDUO_05528</name>
</gene>